<name>A0ABT5TYV9_9MICO</name>
<keyword evidence="5" id="KW-0028">Amino-acid biosynthesis</keyword>
<feature type="binding site" evidence="5">
    <location>
        <position position="88"/>
    </location>
    <ligand>
        <name>5-phospho-alpha-D-ribose 1-diphosphate</name>
        <dbReference type="ChEBI" id="CHEBI:58017"/>
    </ligand>
</feature>
<dbReference type="NCBIfam" id="TIGR01245">
    <property type="entry name" value="trpD"/>
    <property type="match status" value="1"/>
</dbReference>
<accession>A0ABT5TYV9</accession>
<evidence type="ECO:0000259" key="6">
    <source>
        <dbReference type="Pfam" id="PF00591"/>
    </source>
</evidence>
<feature type="binding site" evidence="5">
    <location>
        <position position="232"/>
    </location>
    <ligand>
        <name>Mg(2+)</name>
        <dbReference type="ChEBI" id="CHEBI:18420"/>
        <label>2</label>
    </ligand>
</feature>
<feature type="binding site" evidence="5">
    <location>
        <position position="88"/>
    </location>
    <ligand>
        <name>anthranilate</name>
        <dbReference type="ChEBI" id="CHEBI:16567"/>
        <label>1</label>
    </ligand>
</feature>
<dbReference type="SUPFAM" id="SSF52418">
    <property type="entry name" value="Nucleoside phosphorylase/phosphoribosyltransferase catalytic domain"/>
    <property type="match status" value="1"/>
</dbReference>
<evidence type="ECO:0000259" key="7">
    <source>
        <dbReference type="Pfam" id="PF02885"/>
    </source>
</evidence>
<keyword evidence="1 5" id="KW-0328">Glycosyltransferase</keyword>
<keyword evidence="4 5" id="KW-0057">Aromatic amino acid biosynthesis</keyword>
<feature type="binding site" evidence="5">
    <location>
        <position position="233"/>
    </location>
    <ligand>
        <name>Mg(2+)</name>
        <dbReference type="ChEBI" id="CHEBI:18420"/>
        <label>2</label>
    </ligand>
</feature>
<evidence type="ECO:0000313" key="9">
    <source>
        <dbReference type="Proteomes" id="UP001165561"/>
    </source>
</evidence>
<dbReference type="SUPFAM" id="SSF47648">
    <property type="entry name" value="Nucleoside phosphorylase/phosphoribosyltransferase N-terminal domain"/>
    <property type="match status" value="1"/>
</dbReference>
<comment type="subunit">
    <text evidence="5">Homodimer.</text>
</comment>
<feature type="binding site" evidence="5">
    <location>
        <position position="100"/>
    </location>
    <ligand>
        <name>Mg(2+)</name>
        <dbReference type="ChEBI" id="CHEBI:18420"/>
        <label>1</label>
    </ligand>
</feature>
<feature type="binding site" evidence="5">
    <location>
        <position position="96"/>
    </location>
    <ligand>
        <name>5-phospho-alpha-D-ribose 1-diphosphate</name>
        <dbReference type="ChEBI" id="CHEBI:58017"/>
    </ligand>
</feature>
<keyword evidence="9" id="KW-1185">Reference proteome</keyword>
<dbReference type="InterPro" id="IPR017459">
    <property type="entry name" value="Glycosyl_Trfase_fam3_N_dom"/>
</dbReference>
<comment type="pathway">
    <text evidence="5">Amino-acid biosynthesis; L-tryptophan biosynthesis; L-tryptophan from chorismate: step 2/5.</text>
</comment>
<evidence type="ECO:0000256" key="2">
    <source>
        <dbReference type="ARBA" id="ARBA00022679"/>
    </source>
</evidence>
<keyword evidence="5" id="KW-0460">Magnesium</keyword>
<feature type="domain" description="Glycosyl transferase family 3 N-terminal" evidence="7">
    <location>
        <begin position="13"/>
        <end position="74"/>
    </location>
</feature>
<sequence>MVGDLPEEHRWPDLIGALADRRDLSAQQTAWAMDQVMEGQTTPSVLAGFLMALATKGETVQELRGLADAMLAHALPVDLPSDVVDIVGTGGDRAHTVNISTMASIVIAAAGVPVVKHGNRASSSSSGSADVLEALGVNLDLDVPGVERTFGRAGITFLFANHFHPSMRFAATTRRELGVATAFNLLGPLTNPARPRAGAIGVANEQTAPLVAGVLADRGTEALVFRGENGLDELTSTAVNQVWQVTGGEVHRHRLDATADLGIPAATVADLRGRDARYNAQVAREVLDGAPGIVRDTVLLNAAAALVAYGTLPGTGDQDGDLLQRMRSGVEVAARAVDDGAAARLLERWVTTTR</sequence>
<dbReference type="EC" id="2.4.2.18" evidence="5"/>
<comment type="similarity">
    <text evidence="5">Belongs to the anthranilate phosphoribosyltransferase family.</text>
</comment>
<dbReference type="InterPro" id="IPR000312">
    <property type="entry name" value="Glycosyl_Trfase_fam3"/>
</dbReference>
<evidence type="ECO:0000313" key="8">
    <source>
        <dbReference type="EMBL" id="MDD9207258.1"/>
    </source>
</evidence>
<keyword evidence="2 5" id="KW-0808">Transferase</keyword>
<keyword evidence="3 5" id="KW-0822">Tryptophan biosynthesis</keyword>
<protein>
    <recommendedName>
        <fullName evidence="5">Anthranilate phosphoribosyltransferase</fullName>
        <ecNumber evidence="5">2.4.2.18</ecNumber>
    </recommendedName>
</protein>
<organism evidence="8 9">
    <name type="scientific">Georgenia halotolerans</name>
    <dbReference type="NCBI Taxonomy" id="3028317"/>
    <lineage>
        <taxon>Bacteria</taxon>
        <taxon>Bacillati</taxon>
        <taxon>Actinomycetota</taxon>
        <taxon>Actinomycetes</taxon>
        <taxon>Micrococcales</taxon>
        <taxon>Bogoriellaceae</taxon>
        <taxon>Georgenia</taxon>
    </lineage>
</organism>
<feature type="binding site" evidence="5">
    <location>
        <position position="233"/>
    </location>
    <ligand>
        <name>Mg(2+)</name>
        <dbReference type="ChEBI" id="CHEBI:18420"/>
        <label>1</label>
    </ligand>
</feature>
<feature type="binding site" evidence="5">
    <location>
        <begin position="98"/>
        <end position="101"/>
    </location>
    <ligand>
        <name>5-phospho-alpha-D-ribose 1-diphosphate</name>
        <dbReference type="ChEBI" id="CHEBI:58017"/>
    </ligand>
</feature>
<feature type="binding site" evidence="5">
    <location>
        <begin position="116"/>
        <end position="124"/>
    </location>
    <ligand>
        <name>5-phospho-alpha-D-ribose 1-diphosphate</name>
        <dbReference type="ChEBI" id="CHEBI:58017"/>
    </ligand>
</feature>
<dbReference type="InterPro" id="IPR005940">
    <property type="entry name" value="Anthranilate_Pribosyl_Tfrase"/>
</dbReference>
<dbReference type="EMBL" id="JARACI010001073">
    <property type="protein sequence ID" value="MDD9207258.1"/>
    <property type="molecule type" value="Genomic_DNA"/>
</dbReference>
<comment type="cofactor">
    <cofactor evidence="5">
        <name>Mg(2+)</name>
        <dbReference type="ChEBI" id="CHEBI:18420"/>
    </cofactor>
    <text evidence="5">Binds 2 magnesium ions per monomer.</text>
</comment>
<dbReference type="PANTHER" id="PTHR43285:SF2">
    <property type="entry name" value="ANTHRANILATE PHOSPHORIBOSYLTRANSFERASE"/>
    <property type="match status" value="1"/>
</dbReference>
<dbReference type="Gene3D" id="3.40.1030.10">
    <property type="entry name" value="Nucleoside phosphorylase/phosphoribosyltransferase catalytic domain"/>
    <property type="match status" value="1"/>
</dbReference>
<feature type="binding site" evidence="5">
    <location>
        <begin position="91"/>
        <end position="92"/>
    </location>
    <ligand>
        <name>5-phospho-alpha-D-ribose 1-diphosphate</name>
        <dbReference type="ChEBI" id="CHEBI:58017"/>
    </ligand>
</feature>
<evidence type="ECO:0000256" key="4">
    <source>
        <dbReference type="ARBA" id="ARBA00023141"/>
    </source>
</evidence>
<comment type="caution">
    <text evidence="8">The sequence shown here is derived from an EMBL/GenBank/DDBJ whole genome shotgun (WGS) entry which is preliminary data.</text>
</comment>
<dbReference type="GO" id="GO:0004048">
    <property type="term" value="F:anthranilate phosphoribosyltransferase activity"/>
    <property type="evidence" value="ECO:0007669"/>
    <property type="project" value="UniProtKB-EC"/>
</dbReference>
<keyword evidence="5" id="KW-0479">Metal-binding</keyword>
<feature type="domain" description="Glycosyl transferase family 3" evidence="6">
    <location>
        <begin position="82"/>
        <end position="342"/>
    </location>
</feature>
<reference evidence="8" key="1">
    <citation type="submission" date="2023-02" db="EMBL/GenBank/DDBJ databases">
        <title>Georgenia sp.10Sc9-8, isolated from a soil sample collected from the Taklamakan desert.</title>
        <authorList>
            <person name="Liu S."/>
        </authorList>
    </citation>
    <scope>NUCLEOTIDE SEQUENCE</scope>
    <source>
        <strain evidence="8">10Sc9-8</strain>
    </source>
</reference>
<feature type="binding site" evidence="5">
    <location>
        <position position="174"/>
    </location>
    <ligand>
        <name>anthranilate</name>
        <dbReference type="ChEBI" id="CHEBI:16567"/>
        <label>2</label>
    </ligand>
</feature>
<dbReference type="HAMAP" id="MF_00211">
    <property type="entry name" value="TrpD"/>
    <property type="match status" value="1"/>
</dbReference>
<evidence type="ECO:0000256" key="5">
    <source>
        <dbReference type="HAMAP-Rule" id="MF_00211"/>
    </source>
</evidence>
<dbReference type="Pfam" id="PF02885">
    <property type="entry name" value="Glycos_trans_3N"/>
    <property type="match status" value="1"/>
</dbReference>
<gene>
    <name evidence="5 8" type="primary">trpD</name>
    <name evidence="8" type="ORF">PU560_12390</name>
</gene>
<comment type="catalytic activity">
    <reaction evidence="5">
        <text>N-(5-phospho-beta-D-ribosyl)anthranilate + diphosphate = 5-phospho-alpha-D-ribose 1-diphosphate + anthranilate</text>
        <dbReference type="Rhea" id="RHEA:11768"/>
        <dbReference type="ChEBI" id="CHEBI:16567"/>
        <dbReference type="ChEBI" id="CHEBI:18277"/>
        <dbReference type="ChEBI" id="CHEBI:33019"/>
        <dbReference type="ChEBI" id="CHEBI:58017"/>
        <dbReference type="EC" id="2.4.2.18"/>
    </reaction>
</comment>
<comment type="function">
    <text evidence="5">Catalyzes the transfer of the phosphoribosyl group of 5-phosphorylribose-1-pyrophosphate (PRPP) to anthranilate to yield N-(5'-phosphoribosyl)-anthranilate (PRA).</text>
</comment>
<dbReference type="Pfam" id="PF00591">
    <property type="entry name" value="Glycos_transf_3"/>
    <property type="match status" value="1"/>
</dbReference>
<dbReference type="Gene3D" id="1.20.970.10">
    <property type="entry name" value="Transferase, Pyrimidine Nucleoside Phosphorylase, Chain C"/>
    <property type="match status" value="1"/>
</dbReference>
<dbReference type="InterPro" id="IPR035902">
    <property type="entry name" value="Nuc_phospho_transferase"/>
</dbReference>
<evidence type="ECO:0000256" key="3">
    <source>
        <dbReference type="ARBA" id="ARBA00022822"/>
    </source>
</evidence>
<dbReference type="Proteomes" id="UP001165561">
    <property type="component" value="Unassembled WGS sequence"/>
</dbReference>
<dbReference type="PANTHER" id="PTHR43285">
    <property type="entry name" value="ANTHRANILATE PHOSPHORIBOSYLTRANSFERASE"/>
    <property type="match status" value="1"/>
</dbReference>
<comment type="caution">
    <text evidence="5">Lacks conserved residue(s) required for the propagation of feature annotation.</text>
</comment>
<feature type="binding site" evidence="5">
    <location>
        <position position="128"/>
    </location>
    <ligand>
        <name>5-phospho-alpha-D-ribose 1-diphosphate</name>
        <dbReference type="ChEBI" id="CHEBI:58017"/>
    </ligand>
</feature>
<dbReference type="InterPro" id="IPR036320">
    <property type="entry name" value="Glycosyl_Trfase_fam3_N_dom_sf"/>
</dbReference>
<proteinExistence type="inferred from homology"/>
<evidence type="ECO:0000256" key="1">
    <source>
        <dbReference type="ARBA" id="ARBA00022676"/>
    </source>
</evidence>
<feature type="binding site" evidence="5">
    <location>
        <position position="119"/>
    </location>
    <ligand>
        <name>anthranilate</name>
        <dbReference type="ChEBI" id="CHEBI:16567"/>
        <label>1</label>
    </ligand>
</feature>